<name>A0AAN9H314_9TELE</name>
<keyword evidence="2" id="KW-1185">Reference proteome</keyword>
<organism evidence="1 2">
    <name type="scientific">Phoxinus phoxinus</name>
    <name type="common">Eurasian minnow</name>
    <dbReference type="NCBI Taxonomy" id="58324"/>
    <lineage>
        <taxon>Eukaryota</taxon>
        <taxon>Metazoa</taxon>
        <taxon>Chordata</taxon>
        <taxon>Craniata</taxon>
        <taxon>Vertebrata</taxon>
        <taxon>Euteleostomi</taxon>
        <taxon>Actinopterygii</taxon>
        <taxon>Neopterygii</taxon>
        <taxon>Teleostei</taxon>
        <taxon>Ostariophysi</taxon>
        <taxon>Cypriniformes</taxon>
        <taxon>Leuciscidae</taxon>
        <taxon>Phoxininae</taxon>
        <taxon>Phoxinus</taxon>
    </lineage>
</organism>
<gene>
    <name evidence="1" type="ORF">R3I93_012341</name>
</gene>
<reference evidence="1 2" key="1">
    <citation type="submission" date="2024-02" db="EMBL/GenBank/DDBJ databases">
        <title>Chromosome-level genome assembly of the Eurasian Minnow (Phoxinus phoxinus).</title>
        <authorList>
            <person name="Oriowo T.O."/>
            <person name="Martin S."/>
            <person name="Stange M."/>
            <person name="Chrysostomakis Y."/>
            <person name="Brown T."/>
            <person name="Winkler S."/>
            <person name="Kukowka S."/>
            <person name="Myers E.W."/>
            <person name="Bohne A."/>
        </authorList>
    </citation>
    <scope>NUCLEOTIDE SEQUENCE [LARGE SCALE GENOMIC DNA]</scope>
    <source>
        <strain evidence="1">ZFMK-TIS-60720</strain>
        <tissue evidence="1">Whole Organism</tissue>
    </source>
</reference>
<proteinExistence type="predicted"/>
<protein>
    <submittedName>
        <fullName evidence="1">Uncharacterized protein</fullName>
    </submittedName>
</protein>
<dbReference type="Proteomes" id="UP001364617">
    <property type="component" value="Unassembled WGS sequence"/>
</dbReference>
<comment type="caution">
    <text evidence="1">The sequence shown here is derived from an EMBL/GenBank/DDBJ whole genome shotgun (WGS) entry which is preliminary data.</text>
</comment>
<sequence>MALSRRSILKAAIRMSVSQSLSCVDHVIGVARITHMSSRESLMDDRFSPPHHTLQLKLLCLSCCVLIISFTILYCVTPVEVYLACVPQMWKCYRETGSLKELALRVCHESTWRLSLSNTSPDHLEPAA</sequence>
<dbReference type="EMBL" id="JAYKXH010000013">
    <property type="protein sequence ID" value="KAK7148003.1"/>
    <property type="molecule type" value="Genomic_DNA"/>
</dbReference>
<evidence type="ECO:0000313" key="1">
    <source>
        <dbReference type="EMBL" id="KAK7148003.1"/>
    </source>
</evidence>
<accession>A0AAN9H314</accession>
<dbReference type="AlphaFoldDB" id="A0AAN9H314"/>
<evidence type="ECO:0000313" key="2">
    <source>
        <dbReference type="Proteomes" id="UP001364617"/>
    </source>
</evidence>